<name>A0A024GAB0_9STRA</name>
<evidence type="ECO:0000256" key="1">
    <source>
        <dbReference type="SAM" id="MobiDB-lite"/>
    </source>
</evidence>
<dbReference type="Gene3D" id="2.30.30.140">
    <property type="match status" value="3"/>
</dbReference>
<feature type="compositionally biased region" description="Basic and acidic residues" evidence="1">
    <location>
        <begin position="339"/>
        <end position="351"/>
    </location>
</feature>
<dbReference type="Pfam" id="PF09409">
    <property type="entry name" value="PUB"/>
    <property type="match status" value="1"/>
</dbReference>
<accession>A0A024GAB0</accession>
<dbReference type="SUPFAM" id="SSF143503">
    <property type="entry name" value="PUG domain-like"/>
    <property type="match status" value="3"/>
</dbReference>
<comment type="caution">
    <text evidence="3">The sequence shown here is derived from an EMBL/GenBank/DDBJ whole genome shotgun (WGS) entry which is preliminary data.</text>
</comment>
<feature type="domain" description="Tudor" evidence="2">
    <location>
        <begin position="147"/>
        <end position="205"/>
    </location>
</feature>
<feature type="region of interest" description="Disordered" evidence="1">
    <location>
        <begin position="339"/>
        <end position="369"/>
    </location>
</feature>
<dbReference type="PANTHER" id="PTHR34157:SF2">
    <property type="entry name" value="TUZIN"/>
    <property type="match status" value="1"/>
</dbReference>
<dbReference type="InterPro" id="IPR002999">
    <property type="entry name" value="Tudor"/>
</dbReference>
<dbReference type="InterPro" id="IPR018997">
    <property type="entry name" value="PUB_domain"/>
</dbReference>
<dbReference type="OrthoDB" id="414540at2759"/>
<evidence type="ECO:0000259" key="2">
    <source>
        <dbReference type="SMART" id="SM00333"/>
    </source>
</evidence>
<reference evidence="3 4" key="1">
    <citation type="submission" date="2012-05" db="EMBL/GenBank/DDBJ databases">
        <title>Recombination and specialization in a pathogen metapopulation.</title>
        <authorList>
            <person name="Gardiner A."/>
            <person name="Kemen E."/>
            <person name="Schultz-Larsen T."/>
            <person name="MacLean D."/>
            <person name="Van Oosterhout C."/>
            <person name="Jones J.D.G."/>
        </authorList>
    </citation>
    <scope>NUCLEOTIDE SEQUENCE [LARGE SCALE GENOMIC DNA]</scope>
    <source>
        <strain evidence="3 4">Ac Nc2</strain>
    </source>
</reference>
<dbReference type="PANTHER" id="PTHR34157">
    <property type="entry name" value="TUZIN"/>
    <property type="match status" value="1"/>
</dbReference>
<evidence type="ECO:0000313" key="4">
    <source>
        <dbReference type="Proteomes" id="UP000053237"/>
    </source>
</evidence>
<dbReference type="CDD" id="cd09212">
    <property type="entry name" value="PUB"/>
    <property type="match status" value="3"/>
</dbReference>
<dbReference type="InterPro" id="IPR036339">
    <property type="entry name" value="PUB-like_dom_sf"/>
</dbReference>
<dbReference type="EMBL" id="CAIX01000046">
    <property type="protein sequence ID" value="CCI43267.1"/>
    <property type="molecule type" value="Genomic_DNA"/>
</dbReference>
<dbReference type="SMART" id="SM00333">
    <property type="entry name" value="TUDOR"/>
    <property type="match status" value="3"/>
</dbReference>
<dbReference type="Proteomes" id="UP000053237">
    <property type="component" value="Unassembled WGS sequence"/>
</dbReference>
<protein>
    <recommendedName>
        <fullName evidence="2">Tudor domain-containing protein</fullName>
    </recommendedName>
</protein>
<evidence type="ECO:0000313" key="3">
    <source>
        <dbReference type="EMBL" id="CCI43267.1"/>
    </source>
</evidence>
<dbReference type="InterPro" id="IPR018247">
    <property type="entry name" value="EF_Hand_1_Ca_BS"/>
</dbReference>
<dbReference type="InParanoid" id="A0A024GAB0"/>
<dbReference type="PROSITE" id="PS00018">
    <property type="entry name" value="EF_HAND_1"/>
    <property type="match status" value="1"/>
</dbReference>
<organism evidence="3 4">
    <name type="scientific">Albugo candida</name>
    <dbReference type="NCBI Taxonomy" id="65357"/>
    <lineage>
        <taxon>Eukaryota</taxon>
        <taxon>Sar</taxon>
        <taxon>Stramenopiles</taxon>
        <taxon>Oomycota</taxon>
        <taxon>Peronosporomycetes</taxon>
        <taxon>Albuginales</taxon>
        <taxon>Albuginaceae</taxon>
        <taxon>Albugo</taxon>
    </lineage>
</organism>
<feature type="region of interest" description="Disordered" evidence="1">
    <location>
        <begin position="123"/>
        <end position="146"/>
    </location>
</feature>
<keyword evidence="4" id="KW-1185">Reference proteome</keyword>
<feature type="compositionally biased region" description="Basic and acidic residues" evidence="1">
    <location>
        <begin position="126"/>
        <end position="146"/>
    </location>
</feature>
<sequence>MPKDQIVAGSFVQLLTSRETGNVVQVRETSKTCVVKMTHDGSLRKNVLLNEVKVQRPGSPSKSQAHTNVALFDRGQAVMARYKKGTRWYKGRIDRIHSDTPTTYDIVYDDGDEEAHVAENDLQAVHSDERSNHNDRTYDRDQEPAEDRFQVGEKVRGRFHKGAKWYDGEVSRVRVDGTYDLTYEDGDQEERVGHEYIQRRHEKRPEVALKQNPLMSHLRTGLKVDVRDHVNHTLLPGEIQYVHTVEEACDVLYDTEVSEKYVSFDRIDLQAKEIQSFRLGDRVKAYYAKGDTLYPAVILKVHEDEKIDLQYDAGDVETRVSSRYVVKSIEQPPERLEAVKSEHDQPIETETKTLIPQRPVSPKDQAQATPEAPIREYVLLLEHLAMTLYERKEMKTRPQLIYYDNKERGNSDSNASTSNYSTDDLETSITRLFDGPMLSSFRNHFASYTPIGDPPHVPKEKLFHAIQDRVNSDTTTRPEIDVIPTLTEWFTQQESLRSKEEFPFSTMILSLAYVNNRIAKLSIEKLVISTLGGVRFASNKEQSLQQIHLWQQMLGDRLYQLLLQRFLAHSVPNCDPPRVYVKAATSILSNLQPENDVVLQVRDLGLCDFDLLHLSECFCLYVQQFGARKPWNERCDTFAIALKSIAFLAAFLYLERDECIYSHGELVRRLCVGRTPSQVILILQFRDVFESFLQASSPAVARKEAIVSTSNLQSLKTSVSHTTSGLLERDLIALQRRAHSVSLVELYASCGFSIDAIAAIPTVSNVVERLKLQMGDPNVVGGIINVVRSLCLKILEFPAHSAYWRVRVDTKAFHAKIGRFQGAECLLEAVGFVISTDKRFYELKDTRTYSLDGVCGRVKALPAIVLEDLRVRCSELDTQLAMLDGVDSILSIFRRLQRARSTCQKLTDNECAQTLKFLLLYVENALECLEDPSRWRIRKNNSLFRRQIGRFEEPFADDLMAVIGFHLNDSERDPTYVLCGSNGKHRLDVHVEWFLWRRRQELQAVQSDDIVWLRETLQLATTHTNAEKPTDTIASSSFLQQQQLSMLSELFHRISDTKTISYETLERAIRTESKVSIPLNVSRVWLSPLAFDSNCDGTIDEIDFQKAFGVLLCEPFECITCDTLERNIVTGKRFVYTQKLSLPNAIAELVGKLRIRLKFEDAYVSLLLLNDIAVRILQNPKKPHLWWQLEERKQIARCDTAGKYHFLLRFPAGRSLIALLGYEAFHQDSTITYWRFARIHRAIRSGVGSLLGKEVARVDIFASILQQHLRVMYFADHLSDVNAVARGIVSGVRSKRYRRMLEILLRCVDNILDDSEASTRAYRQIHTASRAFEKYIGSVRGAMALFQYVGFRTTREKTSILEVPDDVTHSILRRRRLEVLVAYKLLELTEEEATESM</sequence>
<gene>
    <name evidence="3" type="ORF">BN9_040510</name>
</gene>
<dbReference type="Gene3D" id="1.20.58.2190">
    <property type="match status" value="3"/>
</dbReference>
<proteinExistence type="predicted"/>
<dbReference type="CDD" id="cd04508">
    <property type="entry name" value="Tudor_SF"/>
    <property type="match status" value="3"/>
</dbReference>
<feature type="domain" description="Tudor" evidence="2">
    <location>
        <begin position="275"/>
        <end position="334"/>
    </location>
</feature>
<feature type="domain" description="Tudor" evidence="2">
    <location>
        <begin position="70"/>
        <end position="130"/>
    </location>
</feature>